<dbReference type="PROSITE" id="PS51257">
    <property type="entry name" value="PROKAR_LIPOPROTEIN"/>
    <property type="match status" value="1"/>
</dbReference>
<sequence>MIKQTTISLCLILIILAGCSKGEKEVVVNKESIDVIEEIKINFASTDVVFSPSETNEIEAYLSVYDDGPGAILEKSSKQLSIELDTDITCLNSNSKSSPFLIAS</sequence>
<reference evidence="1 2" key="1">
    <citation type="submission" date="2017-11" db="EMBL/GenBank/DDBJ databases">
        <title>Bacterial isolate from king chilli rhizosphere.</title>
        <authorList>
            <person name="Takhelmayum P."/>
            <person name="Sarangthem I."/>
        </authorList>
    </citation>
    <scope>NUCLEOTIDE SEQUENCE [LARGE SCALE GENOMIC DNA]</scope>
    <source>
        <strain evidence="2">t26</strain>
    </source>
</reference>
<comment type="caution">
    <text evidence="1">The sequence shown here is derived from an EMBL/GenBank/DDBJ whole genome shotgun (WGS) entry which is preliminary data.</text>
</comment>
<gene>
    <name evidence="1" type="ORF">CWD94_03345</name>
</gene>
<dbReference type="EMBL" id="PHQY01000321">
    <property type="protein sequence ID" value="PJO45075.1"/>
    <property type="molecule type" value="Genomic_DNA"/>
</dbReference>
<dbReference type="Proteomes" id="UP000232101">
    <property type="component" value="Unassembled WGS sequence"/>
</dbReference>
<name>A0A2M9QAL3_9BACI</name>
<accession>A0A2M9QAL3</accession>
<proteinExistence type="predicted"/>
<dbReference type="RefSeq" id="WP_100542018.1">
    <property type="nucleotide sequence ID" value="NZ_PHQY01000321.1"/>
</dbReference>
<dbReference type="AlphaFoldDB" id="A0A2M9QAL3"/>
<evidence type="ECO:0000313" key="1">
    <source>
        <dbReference type="EMBL" id="PJO45075.1"/>
    </source>
</evidence>
<protein>
    <submittedName>
        <fullName evidence="1">Uncharacterized protein</fullName>
    </submittedName>
</protein>
<evidence type="ECO:0000313" key="2">
    <source>
        <dbReference type="Proteomes" id="UP000232101"/>
    </source>
</evidence>
<organism evidence="1 2">
    <name type="scientific">Lysinibacillus xylanilyticus</name>
    <dbReference type="NCBI Taxonomy" id="582475"/>
    <lineage>
        <taxon>Bacteria</taxon>
        <taxon>Bacillati</taxon>
        <taxon>Bacillota</taxon>
        <taxon>Bacilli</taxon>
        <taxon>Bacillales</taxon>
        <taxon>Bacillaceae</taxon>
        <taxon>Lysinibacillus</taxon>
    </lineage>
</organism>